<feature type="compositionally biased region" description="Basic and acidic residues" evidence="2">
    <location>
        <begin position="335"/>
        <end position="360"/>
    </location>
</feature>
<dbReference type="AlphaFoldDB" id="A0AAV9JX77"/>
<gene>
    <name evidence="3" type="ORF">LTR36_003190</name>
</gene>
<evidence type="ECO:0000313" key="3">
    <source>
        <dbReference type="EMBL" id="KAK4550223.1"/>
    </source>
</evidence>
<keyword evidence="4" id="KW-1185">Reference proteome</keyword>
<feature type="region of interest" description="Disordered" evidence="2">
    <location>
        <begin position="247"/>
        <end position="403"/>
    </location>
</feature>
<feature type="coiled-coil region" evidence="1">
    <location>
        <begin position="219"/>
        <end position="246"/>
    </location>
</feature>
<comment type="caution">
    <text evidence="3">The sequence shown here is derived from an EMBL/GenBank/DDBJ whole genome shotgun (WGS) entry which is preliminary data.</text>
</comment>
<proteinExistence type="predicted"/>
<keyword evidence="1" id="KW-0175">Coiled coil</keyword>
<feature type="compositionally biased region" description="Basic and acidic residues" evidence="2">
    <location>
        <begin position="249"/>
        <end position="259"/>
    </location>
</feature>
<protein>
    <submittedName>
        <fullName evidence="3">Uncharacterized protein</fullName>
    </submittedName>
</protein>
<accession>A0AAV9JX77</accession>
<organism evidence="3 4">
    <name type="scientific">Oleoguttula mirabilis</name>
    <dbReference type="NCBI Taxonomy" id="1507867"/>
    <lineage>
        <taxon>Eukaryota</taxon>
        <taxon>Fungi</taxon>
        <taxon>Dikarya</taxon>
        <taxon>Ascomycota</taxon>
        <taxon>Pezizomycotina</taxon>
        <taxon>Dothideomycetes</taxon>
        <taxon>Dothideomycetidae</taxon>
        <taxon>Mycosphaerellales</taxon>
        <taxon>Teratosphaeriaceae</taxon>
        <taxon>Oleoguttula</taxon>
    </lineage>
</organism>
<dbReference type="Proteomes" id="UP001324427">
    <property type="component" value="Unassembled WGS sequence"/>
</dbReference>
<name>A0AAV9JX77_9PEZI</name>
<reference evidence="3 4" key="1">
    <citation type="submission" date="2021-11" db="EMBL/GenBank/DDBJ databases">
        <title>Black yeast isolated from Biological Soil Crust.</title>
        <authorList>
            <person name="Kurbessoian T."/>
        </authorList>
    </citation>
    <scope>NUCLEOTIDE SEQUENCE [LARGE SCALE GENOMIC DNA]</scope>
    <source>
        <strain evidence="3 4">CCFEE 5522</strain>
    </source>
</reference>
<dbReference type="EMBL" id="JAVFHQ010000002">
    <property type="protein sequence ID" value="KAK4550223.1"/>
    <property type="molecule type" value="Genomic_DNA"/>
</dbReference>
<feature type="compositionally biased region" description="Basic and acidic residues" evidence="2">
    <location>
        <begin position="285"/>
        <end position="328"/>
    </location>
</feature>
<sequence>MAAPSLIPNHPQAAVVDSEGDAFPSGSVFYLDNVCSGFQQSLAFDTNLPGTSTWTGRKGPNIGFRWTVEYSDGDRTKIALQNYHGGYLAITGTQHASRLWLSNSIIWWYAYQSDHNPPTFWLSSSQSPDAFLHTWDCNGNDGADVLVFTNRDVNSGNTYGLDYERFDRISPGLSWQFRPSPEYLEWKQNNRQAVQPSQQRQPSQQGVCCNECGQRCPSYQNAMKEVEAAKGQNDDLASKIANMQASLTGREEELTKREQGIAAREQQCQATESDMHKRGSALTGRENDFASKEKSVAAREEEAKKQEDIMSASREEVRAAEQRVKDSEQAGPADHLARQQESDKLAAENKQLRADLEAAKRQIAALRTQPQQSQQSQHGPSRTLPPSHTFKLSIRHGGQTLPPLMLVKQETPAQSLQKGYNPDLLERFEAGRKAMKRR</sequence>
<evidence type="ECO:0000256" key="1">
    <source>
        <dbReference type="SAM" id="Coils"/>
    </source>
</evidence>
<evidence type="ECO:0000313" key="4">
    <source>
        <dbReference type="Proteomes" id="UP001324427"/>
    </source>
</evidence>
<evidence type="ECO:0000256" key="2">
    <source>
        <dbReference type="SAM" id="MobiDB-lite"/>
    </source>
</evidence>